<dbReference type="AlphaFoldDB" id="A0A0G1XAB2"/>
<name>A0A0G1XAB2_9BACT</name>
<organism evidence="2 3">
    <name type="scientific">Candidatus Kaiserbacteria bacterium GW2011_GWB1_52_6</name>
    <dbReference type="NCBI Taxonomy" id="1618674"/>
    <lineage>
        <taxon>Bacteria</taxon>
        <taxon>Candidatus Kaiseribacteriota</taxon>
    </lineage>
</organism>
<evidence type="ECO:0000313" key="2">
    <source>
        <dbReference type="EMBL" id="KKW27765.1"/>
    </source>
</evidence>
<accession>A0A0G1XAB2</accession>
<keyword evidence="1" id="KW-1133">Transmembrane helix</keyword>
<feature type="transmembrane region" description="Helical" evidence="1">
    <location>
        <begin position="20"/>
        <end position="40"/>
    </location>
</feature>
<sequence length="92" mass="9538">MFLAHKVRNAARSFTRKTRIKLLLVLGFASIFFIAAPRVLHYDQTPVGPDAAHADAPDCGDCGCGAPDCASDCASDCAPDCASDCGSCACGK</sequence>
<dbReference type="Proteomes" id="UP000034185">
    <property type="component" value="Unassembled WGS sequence"/>
</dbReference>
<keyword evidence="1" id="KW-0472">Membrane</keyword>
<proteinExistence type="predicted"/>
<reference evidence="2 3" key="1">
    <citation type="journal article" date="2015" name="Nature">
        <title>rRNA introns, odd ribosomes, and small enigmatic genomes across a large radiation of phyla.</title>
        <authorList>
            <person name="Brown C.T."/>
            <person name="Hug L.A."/>
            <person name="Thomas B.C."/>
            <person name="Sharon I."/>
            <person name="Castelle C.J."/>
            <person name="Singh A."/>
            <person name="Wilkins M.J."/>
            <person name="Williams K.H."/>
            <person name="Banfield J.F."/>
        </authorList>
    </citation>
    <scope>NUCLEOTIDE SEQUENCE [LARGE SCALE GENOMIC DNA]</scope>
</reference>
<gene>
    <name evidence="2" type="ORF">UY70_C0008G0044</name>
</gene>
<keyword evidence="1" id="KW-0812">Transmembrane</keyword>
<evidence type="ECO:0000313" key="3">
    <source>
        <dbReference type="Proteomes" id="UP000034185"/>
    </source>
</evidence>
<evidence type="ECO:0000256" key="1">
    <source>
        <dbReference type="SAM" id="Phobius"/>
    </source>
</evidence>
<dbReference type="EMBL" id="LCRA01000008">
    <property type="protein sequence ID" value="KKW27765.1"/>
    <property type="molecule type" value="Genomic_DNA"/>
</dbReference>
<protein>
    <submittedName>
        <fullName evidence="2">Uncharacterized protein</fullName>
    </submittedName>
</protein>
<comment type="caution">
    <text evidence="2">The sequence shown here is derived from an EMBL/GenBank/DDBJ whole genome shotgun (WGS) entry which is preliminary data.</text>
</comment>